<organism evidence="1 2">
    <name type="scientific">Intestinibacter bartlettii CAG:1329</name>
    <dbReference type="NCBI Taxonomy" id="1263063"/>
    <lineage>
        <taxon>Bacteria</taxon>
        <taxon>Bacillati</taxon>
        <taxon>Bacillota</taxon>
        <taxon>Clostridia</taxon>
        <taxon>Peptostreptococcales</taxon>
        <taxon>Peptostreptococcaceae</taxon>
        <taxon>Intestinibacter</taxon>
    </lineage>
</organism>
<protein>
    <submittedName>
        <fullName evidence="1">Uncharacterized protein</fullName>
    </submittedName>
</protein>
<dbReference type="AlphaFoldDB" id="R5X6A6"/>
<dbReference type="EMBL" id="CBBD010000050">
    <property type="protein sequence ID" value="CDA11203.1"/>
    <property type="molecule type" value="Genomic_DNA"/>
</dbReference>
<name>R5X6A6_9FIRM</name>
<sequence length="268" mass="30143">MNDNKIVDEGVIYKSASVESCNVTDEDLKKINKFTLEPVTAEDIFVFKTIVGDNELDDRNNEPFNLNALKDLQKLYVGKTVIKDHRRSADNQVARIFDTELVTESKMTGANEPFTKLITKQYMLKTPKNEELIAEIKAGIKKEVSTGCKTKHAYCSICGTDNAKTYCPHWPGREYDTKDGKKRCYFTLDGAKEAYELSLVAVPAQPRAGTTKNYGAIENIDTGTTKQAHIDNKNSNEDKTKESDLFLKVKMADSFLFLNTNKGDEINE</sequence>
<dbReference type="Proteomes" id="UP000017980">
    <property type="component" value="Unassembled WGS sequence"/>
</dbReference>
<reference evidence="1" key="1">
    <citation type="submission" date="2012-11" db="EMBL/GenBank/DDBJ databases">
        <title>Dependencies among metagenomic species, viruses, plasmids and units of genetic variation.</title>
        <authorList>
            <person name="Nielsen H.B."/>
            <person name="Almeida M."/>
            <person name="Juncker A.S."/>
            <person name="Rasmussen S."/>
            <person name="Li J."/>
            <person name="Sunagawa S."/>
            <person name="Plichta D."/>
            <person name="Gautier L."/>
            <person name="Le Chatelier E."/>
            <person name="Peletier E."/>
            <person name="Bonde I."/>
            <person name="Nielsen T."/>
            <person name="Manichanh C."/>
            <person name="Arumugam M."/>
            <person name="Batto J."/>
            <person name="Santos M.B.Q.D."/>
            <person name="Blom N."/>
            <person name="Borruel N."/>
            <person name="Burgdorf K.S."/>
            <person name="Boumezbeur F."/>
            <person name="Casellas F."/>
            <person name="Dore J."/>
            <person name="Guarner F."/>
            <person name="Hansen T."/>
            <person name="Hildebrand F."/>
            <person name="Kaas R.S."/>
            <person name="Kennedy S."/>
            <person name="Kristiansen K."/>
            <person name="Kultima J.R."/>
            <person name="Leonard P."/>
            <person name="Levenez F."/>
            <person name="Lund O."/>
            <person name="Moumen B."/>
            <person name="Le Paslier D."/>
            <person name="Pons N."/>
            <person name="Pedersen O."/>
            <person name="Prifti E."/>
            <person name="Qin J."/>
            <person name="Raes J."/>
            <person name="Tap J."/>
            <person name="Tims S."/>
            <person name="Ussery D.W."/>
            <person name="Yamada T."/>
            <person name="MetaHit consortium"/>
            <person name="Renault P."/>
            <person name="Sicheritz-Ponten T."/>
            <person name="Bork P."/>
            <person name="Wang J."/>
            <person name="Brunak S."/>
            <person name="Ehrlich S.D."/>
        </authorList>
    </citation>
    <scope>NUCLEOTIDE SEQUENCE [LARGE SCALE GENOMIC DNA]</scope>
</reference>
<dbReference type="RefSeq" id="WP_022072360.1">
    <property type="nucleotide sequence ID" value="NZ_HF999329.1"/>
</dbReference>
<comment type="caution">
    <text evidence="1">The sequence shown here is derived from an EMBL/GenBank/DDBJ whole genome shotgun (WGS) entry which is preliminary data.</text>
</comment>
<evidence type="ECO:0000313" key="2">
    <source>
        <dbReference type="Proteomes" id="UP000017980"/>
    </source>
</evidence>
<evidence type="ECO:0000313" key="1">
    <source>
        <dbReference type="EMBL" id="CDA11203.1"/>
    </source>
</evidence>
<accession>R5X6A6</accession>
<gene>
    <name evidence="1" type="ORF">BN488_02230</name>
</gene>
<proteinExistence type="predicted"/>